<sequence length="257" mass="28879">MKAPGWRLDMNEASASLGGPKRRLYDVTGVLLGAKLVTKPQKNIIAWTGFESMDEYRNTSQEISILLDAEKRIDRDIQIMKGLLDKMRSFDELYLTKEDVAPLFANKTVIFVRGPANTDLLVPIDSDDFMFTLCTPNDPIDVFLFADNDDGDNETTVEIPPGSKSNTVENLNSMSTGRSREVECSSNADYSDYQILLRGLYPGPFEQNELIPQKIKKNVVNFIPLEPANHQNKPPIASYRAESAVFRSPPLKKMRIS</sequence>
<evidence type="ECO:0000256" key="1">
    <source>
        <dbReference type="ARBA" id="ARBA00010940"/>
    </source>
</evidence>
<dbReference type="GO" id="GO:0046983">
    <property type="term" value="F:protein dimerization activity"/>
    <property type="evidence" value="ECO:0007669"/>
    <property type="project" value="InterPro"/>
</dbReference>
<dbReference type="Gene3D" id="1.10.10.10">
    <property type="entry name" value="Winged helix-like DNA-binding domain superfamily/Winged helix DNA-binding domain"/>
    <property type="match status" value="1"/>
</dbReference>
<comment type="similarity">
    <text evidence="1 5">Belongs to the E2F/DP family.</text>
</comment>
<organism evidence="7 8">
    <name type="scientific">Apolygus lucorum</name>
    <name type="common">Small green plant bug</name>
    <name type="synonym">Lygocoris lucorum</name>
    <dbReference type="NCBI Taxonomy" id="248454"/>
    <lineage>
        <taxon>Eukaryota</taxon>
        <taxon>Metazoa</taxon>
        <taxon>Ecdysozoa</taxon>
        <taxon>Arthropoda</taxon>
        <taxon>Hexapoda</taxon>
        <taxon>Insecta</taxon>
        <taxon>Pterygota</taxon>
        <taxon>Neoptera</taxon>
        <taxon>Paraneoptera</taxon>
        <taxon>Hemiptera</taxon>
        <taxon>Heteroptera</taxon>
        <taxon>Panheteroptera</taxon>
        <taxon>Cimicomorpha</taxon>
        <taxon>Miridae</taxon>
        <taxon>Mirini</taxon>
        <taxon>Apolygus</taxon>
    </lineage>
</organism>
<name>A0A8S9XEC5_APOLU</name>
<dbReference type="PANTHER" id="PTHR12081:SF18">
    <property type="entry name" value="TRANSCRIPTION FACTOR E2F2-RELATED"/>
    <property type="match status" value="1"/>
</dbReference>
<dbReference type="InterPro" id="IPR003316">
    <property type="entry name" value="E2F_WHTH_DNA-bd_dom"/>
</dbReference>
<evidence type="ECO:0000259" key="6">
    <source>
        <dbReference type="SMART" id="SM01372"/>
    </source>
</evidence>
<evidence type="ECO:0000313" key="8">
    <source>
        <dbReference type="Proteomes" id="UP000466442"/>
    </source>
</evidence>
<evidence type="ECO:0000256" key="2">
    <source>
        <dbReference type="ARBA" id="ARBA00023015"/>
    </source>
</evidence>
<comment type="subcellular location">
    <subcellularLocation>
        <location evidence="5">Nucleus</location>
    </subcellularLocation>
</comment>
<dbReference type="SUPFAM" id="SSF144074">
    <property type="entry name" value="E2F-DP heterodimerization region"/>
    <property type="match status" value="1"/>
</dbReference>
<dbReference type="EMBL" id="WIXP02000008">
    <property type="protein sequence ID" value="KAF6206638.1"/>
    <property type="molecule type" value="Genomic_DNA"/>
</dbReference>
<dbReference type="AlphaFoldDB" id="A0A8S9XEC5"/>
<dbReference type="InterPro" id="IPR036390">
    <property type="entry name" value="WH_DNA-bd_sf"/>
</dbReference>
<dbReference type="Gene3D" id="6.10.250.540">
    <property type="match status" value="1"/>
</dbReference>
<feature type="domain" description="E2F/DP family winged-helix DNA-binding" evidence="6">
    <location>
        <begin position="1"/>
        <end position="49"/>
    </location>
</feature>
<accession>A0A8S9XEC5</accession>
<keyword evidence="4 5" id="KW-0804">Transcription</keyword>
<evidence type="ECO:0000256" key="5">
    <source>
        <dbReference type="RuleBase" id="RU003796"/>
    </source>
</evidence>
<dbReference type="Pfam" id="PF02319">
    <property type="entry name" value="WHD_E2F_TDP"/>
    <property type="match status" value="1"/>
</dbReference>
<evidence type="ECO:0000313" key="7">
    <source>
        <dbReference type="EMBL" id="KAF6206638.1"/>
    </source>
</evidence>
<dbReference type="OrthoDB" id="1743261at2759"/>
<keyword evidence="5" id="KW-0539">Nucleus</keyword>
<dbReference type="SUPFAM" id="SSF46785">
    <property type="entry name" value="Winged helix' DNA-binding domain"/>
    <property type="match status" value="1"/>
</dbReference>
<evidence type="ECO:0000256" key="4">
    <source>
        <dbReference type="ARBA" id="ARBA00023163"/>
    </source>
</evidence>
<dbReference type="GO" id="GO:0090575">
    <property type="term" value="C:RNA polymerase II transcription regulator complex"/>
    <property type="evidence" value="ECO:0007669"/>
    <property type="project" value="TreeGrafter"/>
</dbReference>
<dbReference type="SMART" id="SM01372">
    <property type="entry name" value="E2F_TDP"/>
    <property type="match status" value="1"/>
</dbReference>
<dbReference type="GO" id="GO:0000978">
    <property type="term" value="F:RNA polymerase II cis-regulatory region sequence-specific DNA binding"/>
    <property type="evidence" value="ECO:0007669"/>
    <property type="project" value="InterPro"/>
</dbReference>
<evidence type="ECO:0000256" key="3">
    <source>
        <dbReference type="ARBA" id="ARBA00023125"/>
    </source>
</evidence>
<keyword evidence="8" id="KW-1185">Reference proteome</keyword>
<dbReference type="Proteomes" id="UP000466442">
    <property type="component" value="Unassembled WGS sequence"/>
</dbReference>
<dbReference type="InterPro" id="IPR032198">
    <property type="entry name" value="E2F_CC-MB"/>
</dbReference>
<dbReference type="InterPro" id="IPR037241">
    <property type="entry name" value="E2F-DP_heterodim"/>
</dbReference>
<comment type="caution">
    <text evidence="7">The sequence shown here is derived from an EMBL/GenBank/DDBJ whole genome shotgun (WGS) entry which is preliminary data.</text>
</comment>
<dbReference type="GO" id="GO:0000981">
    <property type="term" value="F:DNA-binding transcription factor activity, RNA polymerase II-specific"/>
    <property type="evidence" value="ECO:0007669"/>
    <property type="project" value="TreeGrafter"/>
</dbReference>
<dbReference type="PANTHER" id="PTHR12081">
    <property type="entry name" value="TRANSCRIPTION FACTOR E2F"/>
    <property type="match status" value="1"/>
</dbReference>
<gene>
    <name evidence="7" type="ORF">GE061_017874</name>
</gene>
<dbReference type="Pfam" id="PF16421">
    <property type="entry name" value="E2F_CC-MB"/>
    <property type="match status" value="1"/>
</dbReference>
<dbReference type="InterPro" id="IPR015633">
    <property type="entry name" value="E2F"/>
</dbReference>
<keyword evidence="2 5" id="KW-0805">Transcription regulation</keyword>
<keyword evidence="3 5" id="KW-0238">DNA-binding</keyword>
<reference evidence="7" key="1">
    <citation type="journal article" date="2021" name="Mol. Ecol. Resour.">
        <title>Apolygus lucorum genome provides insights into omnivorousness and mesophyll feeding.</title>
        <authorList>
            <person name="Liu Y."/>
            <person name="Liu H."/>
            <person name="Wang H."/>
            <person name="Huang T."/>
            <person name="Liu B."/>
            <person name="Yang B."/>
            <person name="Yin L."/>
            <person name="Li B."/>
            <person name="Zhang Y."/>
            <person name="Zhang S."/>
            <person name="Jiang F."/>
            <person name="Zhang X."/>
            <person name="Ren Y."/>
            <person name="Wang B."/>
            <person name="Wang S."/>
            <person name="Lu Y."/>
            <person name="Wu K."/>
            <person name="Fan W."/>
            <person name="Wang G."/>
        </authorList>
    </citation>
    <scope>NUCLEOTIDE SEQUENCE</scope>
    <source>
        <strain evidence="7">12Hb</strain>
    </source>
</reference>
<dbReference type="InterPro" id="IPR036388">
    <property type="entry name" value="WH-like_DNA-bd_sf"/>
</dbReference>
<protein>
    <recommendedName>
        <fullName evidence="6">E2F/DP family winged-helix DNA-binding domain-containing protein</fullName>
    </recommendedName>
</protein>
<proteinExistence type="inferred from homology"/>